<sequence>MEFLYLSFILAILSILITIFSLQYRSNDGVKLPSGSFGRPIIDESIEFLFGKPENFVNYRMKKYSQEIFKMKIFGEKIAVICGPNGNKFLFPNERNIFTGFLSHSKEKLFLSSKPEPVVAPPVPPPYAVTAVAADNVKEVITTLVFFKPEALSSYLGIIDSISQQYLKTHWEGKDELKVMLDISIINK</sequence>
<gene>
    <name evidence="1" type="ORF">LOK49_LG09G01175</name>
</gene>
<protein>
    <submittedName>
        <fullName evidence="1">Beta-amyrin 28-monooxygenase</fullName>
    </submittedName>
</protein>
<evidence type="ECO:0000313" key="1">
    <source>
        <dbReference type="EMBL" id="KAI7999920.1"/>
    </source>
</evidence>
<proteinExistence type="predicted"/>
<dbReference type="EMBL" id="CM045765">
    <property type="protein sequence ID" value="KAI7999920.1"/>
    <property type="molecule type" value="Genomic_DNA"/>
</dbReference>
<comment type="caution">
    <text evidence="1">The sequence shown here is derived from an EMBL/GenBank/DDBJ whole genome shotgun (WGS) entry which is preliminary data.</text>
</comment>
<reference evidence="1 2" key="1">
    <citation type="journal article" date="2022" name="Plant J.">
        <title>Chromosome-level genome of Camellia lanceoleosa provides a valuable resource for understanding genome evolution and self-incompatibility.</title>
        <authorList>
            <person name="Gong W."/>
            <person name="Xiao S."/>
            <person name="Wang L."/>
            <person name="Liao Z."/>
            <person name="Chang Y."/>
            <person name="Mo W."/>
            <person name="Hu G."/>
            <person name="Li W."/>
            <person name="Zhao G."/>
            <person name="Zhu H."/>
            <person name="Hu X."/>
            <person name="Ji K."/>
            <person name="Xiang X."/>
            <person name="Song Q."/>
            <person name="Yuan D."/>
            <person name="Jin S."/>
            <person name="Zhang L."/>
        </authorList>
    </citation>
    <scope>NUCLEOTIDE SEQUENCE [LARGE SCALE GENOMIC DNA]</scope>
    <source>
        <strain evidence="1">SQ_2022a</strain>
    </source>
</reference>
<keyword evidence="2" id="KW-1185">Reference proteome</keyword>
<name>A0ACC0GFT7_9ERIC</name>
<dbReference type="Proteomes" id="UP001060215">
    <property type="component" value="Chromosome 8"/>
</dbReference>
<accession>A0ACC0GFT7</accession>
<organism evidence="1 2">
    <name type="scientific">Camellia lanceoleosa</name>
    <dbReference type="NCBI Taxonomy" id="1840588"/>
    <lineage>
        <taxon>Eukaryota</taxon>
        <taxon>Viridiplantae</taxon>
        <taxon>Streptophyta</taxon>
        <taxon>Embryophyta</taxon>
        <taxon>Tracheophyta</taxon>
        <taxon>Spermatophyta</taxon>
        <taxon>Magnoliopsida</taxon>
        <taxon>eudicotyledons</taxon>
        <taxon>Gunneridae</taxon>
        <taxon>Pentapetalae</taxon>
        <taxon>asterids</taxon>
        <taxon>Ericales</taxon>
        <taxon>Theaceae</taxon>
        <taxon>Camellia</taxon>
    </lineage>
</organism>
<evidence type="ECO:0000313" key="2">
    <source>
        <dbReference type="Proteomes" id="UP001060215"/>
    </source>
</evidence>